<proteinExistence type="predicted"/>
<evidence type="ECO:0000313" key="4">
    <source>
        <dbReference type="EMBL" id="GAL86637.1"/>
    </source>
</evidence>
<accession>A0A098LJN6</accession>
<reference evidence="4 5" key="1">
    <citation type="submission" date="2014-09" db="EMBL/GenBank/DDBJ databases">
        <title>Sporocytophaga myxococcoides PG-01 genome sequencing.</title>
        <authorList>
            <person name="Liu L."/>
            <person name="Gao P.J."/>
            <person name="Chen G.J."/>
            <person name="Wang L.S."/>
        </authorList>
    </citation>
    <scope>NUCLEOTIDE SEQUENCE [LARGE SCALE GENOMIC DNA]</scope>
    <source>
        <strain evidence="4 5">PG-01</strain>
    </source>
</reference>
<feature type="signal peptide" evidence="2">
    <location>
        <begin position="1"/>
        <end position="23"/>
    </location>
</feature>
<dbReference type="Proteomes" id="UP000030185">
    <property type="component" value="Unassembled WGS sequence"/>
</dbReference>
<evidence type="ECO:0000256" key="2">
    <source>
        <dbReference type="SAM" id="SignalP"/>
    </source>
</evidence>
<evidence type="ECO:0000313" key="5">
    <source>
        <dbReference type="Proteomes" id="UP000030185"/>
    </source>
</evidence>
<dbReference type="InterPro" id="IPR011250">
    <property type="entry name" value="OMP/PagP_B-barrel"/>
</dbReference>
<dbReference type="RefSeq" id="WP_045466940.1">
    <property type="nucleotide sequence ID" value="NZ_BBLT01000009.1"/>
</dbReference>
<comment type="caution">
    <text evidence="4">The sequence shown here is derived from an EMBL/GenBank/DDBJ whole genome shotgun (WGS) entry which is preliminary data.</text>
</comment>
<keyword evidence="5" id="KW-1185">Reference proteome</keyword>
<dbReference type="InterPro" id="IPR027385">
    <property type="entry name" value="Beta-barrel_OMP"/>
</dbReference>
<evidence type="ECO:0000256" key="1">
    <source>
        <dbReference type="ARBA" id="ARBA00022729"/>
    </source>
</evidence>
<feature type="chain" id="PRO_5001945200" description="Outer membrane protein beta-barrel domain-containing protein" evidence="2">
    <location>
        <begin position="24"/>
        <end position="205"/>
    </location>
</feature>
<keyword evidence="1 2" id="KW-0732">Signal</keyword>
<gene>
    <name evidence="4" type="ORF">MYP_3867</name>
</gene>
<protein>
    <recommendedName>
        <fullName evidence="3">Outer membrane protein beta-barrel domain-containing protein</fullName>
    </recommendedName>
</protein>
<name>A0A098LJN6_9BACT</name>
<dbReference type="SUPFAM" id="SSF56925">
    <property type="entry name" value="OMPA-like"/>
    <property type="match status" value="1"/>
</dbReference>
<sequence>MIKINIYSLIFICSLFVSQLAKAQVYEKGNVIVDAYYGGPNLYTGVVKTFYKADQALGNFADLKYKSVGPVGLKFEYLVGAKIGLGIHANYALTAVEGQSVDGSKTYSYEASYSRLRIMPTLNIHMGNSKRFDPYFSFGVGYANRKFKETTDNPNIPEISIKNASPLALRAEFGMRYFFTDHIGLNFLVGVGGGPLAGGGLSFKF</sequence>
<dbReference type="EMBL" id="BBLT01000009">
    <property type="protein sequence ID" value="GAL86637.1"/>
    <property type="molecule type" value="Genomic_DNA"/>
</dbReference>
<dbReference type="Pfam" id="PF13505">
    <property type="entry name" value="OMP_b-brl"/>
    <property type="match status" value="1"/>
</dbReference>
<feature type="domain" description="Outer membrane protein beta-barrel" evidence="3">
    <location>
        <begin position="10"/>
        <end position="187"/>
    </location>
</feature>
<dbReference type="OrthoDB" id="1491285at2"/>
<evidence type="ECO:0000259" key="3">
    <source>
        <dbReference type="Pfam" id="PF13505"/>
    </source>
</evidence>
<organism evidence="4 5">
    <name type="scientific">Sporocytophaga myxococcoides</name>
    <dbReference type="NCBI Taxonomy" id="153721"/>
    <lineage>
        <taxon>Bacteria</taxon>
        <taxon>Pseudomonadati</taxon>
        <taxon>Bacteroidota</taxon>
        <taxon>Cytophagia</taxon>
        <taxon>Cytophagales</taxon>
        <taxon>Cytophagaceae</taxon>
        <taxon>Sporocytophaga</taxon>
    </lineage>
</organism>
<dbReference type="AlphaFoldDB" id="A0A098LJN6"/>
<dbReference type="Gene3D" id="2.40.160.20">
    <property type="match status" value="1"/>
</dbReference>